<dbReference type="STRING" id="869209.Tresu_2244"/>
<organism evidence="1 2">
    <name type="scientific">Treponema succinifaciens (strain ATCC 33096 / DSM 2489 / 6091)</name>
    <dbReference type="NCBI Taxonomy" id="869209"/>
    <lineage>
        <taxon>Bacteria</taxon>
        <taxon>Pseudomonadati</taxon>
        <taxon>Spirochaetota</taxon>
        <taxon>Spirochaetia</taxon>
        <taxon>Spirochaetales</taxon>
        <taxon>Treponemataceae</taxon>
        <taxon>Treponema</taxon>
    </lineage>
</organism>
<protein>
    <submittedName>
        <fullName evidence="1">Uncharacterized protein</fullName>
    </submittedName>
</protein>
<dbReference type="HOGENOM" id="CLU_118620_0_0_12"/>
<dbReference type="OrthoDB" id="362863at2"/>
<dbReference type="KEGG" id="tsu:Tresu_2244"/>
<reference evidence="2" key="2">
    <citation type="submission" date="2011-04" db="EMBL/GenBank/DDBJ databases">
        <title>The complete genome of chromosome of Treponema succinifaciens DSM 2489.</title>
        <authorList>
            <person name="Lucas S."/>
            <person name="Copeland A."/>
            <person name="Lapidus A."/>
            <person name="Bruce D."/>
            <person name="Goodwin L."/>
            <person name="Pitluck S."/>
            <person name="Peters L."/>
            <person name="Kyrpides N."/>
            <person name="Mavromatis K."/>
            <person name="Ivanova N."/>
            <person name="Ovchinnikova G."/>
            <person name="Teshima H."/>
            <person name="Detter J.C."/>
            <person name="Tapia R."/>
            <person name="Han C."/>
            <person name="Land M."/>
            <person name="Hauser L."/>
            <person name="Markowitz V."/>
            <person name="Cheng J.-F."/>
            <person name="Hugenholtz P."/>
            <person name="Woyke T."/>
            <person name="Wu D."/>
            <person name="Gronow S."/>
            <person name="Wellnitz S."/>
            <person name="Brambilla E."/>
            <person name="Klenk H.-P."/>
            <person name="Eisen J.A."/>
        </authorList>
    </citation>
    <scope>NUCLEOTIDE SEQUENCE [LARGE SCALE GENOMIC DNA]</scope>
    <source>
        <strain evidence="2">ATCC 33096 / DSM 2489 / 6091</strain>
    </source>
</reference>
<dbReference type="Proteomes" id="UP000006852">
    <property type="component" value="Chromosome"/>
</dbReference>
<dbReference type="EMBL" id="CP002631">
    <property type="protein sequence ID" value="AEB15113.1"/>
    <property type="molecule type" value="Genomic_DNA"/>
</dbReference>
<dbReference type="AlphaFoldDB" id="F2NTQ4"/>
<sequence>MKKKSLVAFIVFMFFAVTGIFAEEGPIKKHGWYWPNGITLKGQLFFDIANSYKEQDGWALVDGRKLHYWLYDSYTYHDGNDRNIFNKYIPFWVESMGYVIDFDNIKKYNPSQKVASSVKALMNQRNCDVSVALVTDDWRAGNHYVVINSYSRAKQIYITTIMPLIQ</sequence>
<keyword evidence="2" id="KW-1185">Reference proteome</keyword>
<accession>F2NTQ4</accession>
<reference evidence="1 2" key="1">
    <citation type="journal article" date="2011" name="Stand. Genomic Sci.">
        <title>Complete genome sequence of Treponema succinifaciens type strain (6091).</title>
        <authorList>
            <person name="Han C."/>
            <person name="Gronow S."/>
            <person name="Teshima H."/>
            <person name="Lapidus A."/>
            <person name="Nolan M."/>
            <person name="Lucas S."/>
            <person name="Hammon N."/>
            <person name="Deshpande S."/>
            <person name="Cheng J.F."/>
            <person name="Zeytun A."/>
            <person name="Tapia R."/>
            <person name="Goodwin L."/>
            <person name="Pitluck S."/>
            <person name="Liolios K."/>
            <person name="Pagani I."/>
            <person name="Ivanova N."/>
            <person name="Mavromatis K."/>
            <person name="Mikhailova N."/>
            <person name="Huntemann M."/>
            <person name="Pati A."/>
            <person name="Chen A."/>
            <person name="Palaniappan K."/>
            <person name="Land M."/>
            <person name="Hauser L."/>
            <person name="Brambilla E.M."/>
            <person name="Rohde M."/>
            <person name="Goker M."/>
            <person name="Woyke T."/>
            <person name="Bristow J."/>
            <person name="Eisen J.A."/>
            <person name="Markowitz V."/>
            <person name="Hugenholtz P."/>
            <person name="Kyrpides N.C."/>
            <person name="Klenk H.P."/>
            <person name="Detter J.C."/>
        </authorList>
    </citation>
    <scope>NUCLEOTIDE SEQUENCE [LARGE SCALE GENOMIC DNA]</scope>
    <source>
        <strain evidence="2">ATCC 33096 / DSM 2489 / 6091</strain>
    </source>
</reference>
<dbReference type="RefSeq" id="WP_013702365.1">
    <property type="nucleotide sequence ID" value="NC_015385.1"/>
</dbReference>
<proteinExistence type="predicted"/>
<dbReference type="GeneID" id="302999360"/>
<dbReference type="eggNOG" id="ENOG5032BP2">
    <property type="taxonomic scope" value="Bacteria"/>
</dbReference>
<evidence type="ECO:0000313" key="1">
    <source>
        <dbReference type="EMBL" id="AEB15113.1"/>
    </source>
</evidence>
<evidence type="ECO:0000313" key="2">
    <source>
        <dbReference type="Proteomes" id="UP000006852"/>
    </source>
</evidence>
<gene>
    <name evidence="1" type="ordered locus">Tresu_2244</name>
</gene>
<name>F2NTQ4_TRES6</name>